<accession>A0A495VUH1</accession>
<dbReference type="InterPro" id="IPR002781">
    <property type="entry name" value="TM_pro_TauE-like"/>
</dbReference>
<keyword evidence="5" id="KW-1003">Cell membrane</keyword>
<gene>
    <name evidence="6" type="ORF">DFR40_2513</name>
</gene>
<evidence type="ECO:0000256" key="5">
    <source>
        <dbReference type="RuleBase" id="RU363041"/>
    </source>
</evidence>
<feature type="transmembrane region" description="Helical" evidence="5">
    <location>
        <begin position="245"/>
        <end position="266"/>
    </location>
</feature>
<sequence length="268" mass="27542">MSLMLLAAYLATGAVAGFFAGLLGVGGGVVVVPMLALLFAGQGFPENEVLHLALGTSMATILFTAASSLRAHHAHRAVLWPVVRRLTPGILLGTLCGAYLAALVSSRGLALIFVAFMLFVAGQMIGQRRPPAGRRLPGVLGLSLAGGVIGAFSSLVAIGGGALTVPYLIWCNVRPQQAIGTSAAVGLPIAIGGTCGYVWHGWGQAGLPPGSLGFVYLPALAVILVASVLVAPLGARLTHRLPVRLLRRIFAGLLLLLSAKMLWSLFAA</sequence>
<keyword evidence="2 5" id="KW-0812">Transmembrane</keyword>
<feature type="transmembrane region" description="Helical" evidence="5">
    <location>
        <begin position="139"/>
        <end position="170"/>
    </location>
</feature>
<feature type="transmembrane region" description="Helical" evidence="5">
    <location>
        <begin position="182"/>
        <end position="202"/>
    </location>
</feature>
<dbReference type="RefSeq" id="WP_121458812.1">
    <property type="nucleotide sequence ID" value="NZ_RBXP01000016.1"/>
</dbReference>
<keyword evidence="3 5" id="KW-1133">Transmembrane helix</keyword>
<evidence type="ECO:0000313" key="6">
    <source>
        <dbReference type="EMBL" id="RKT51298.1"/>
    </source>
</evidence>
<feature type="transmembrane region" description="Helical" evidence="5">
    <location>
        <begin position="214"/>
        <end position="233"/>
    </location>
</feature>
<dbReference type="PANTHER" id="PTHR43483:SF3">
    <property type="entry name" value="MEMBRANE TRANSPORTER PROTEIN HI_0806-RELATED"/>
    <property type="match status" value="1"/>
</dbReference>
<proteinExistence type="inferred from homology"/>
<comment type="subcellular location">
    <subcellularLocation>
        <location evidence="5">Cell membrane</location>
        <topology evidence="5">Multi-pass membrane protein</topology>
    </subcellularLocation>
    <subcellularLocation>
        <location evidence="1">Membrane</location>
        <topology evidence="1">Multi-pass membrane protein</topology>
    </subcellularLocation>
</comment>
<dbReference type="Pfam" id="PF01925">
    <property type="entry name" value="TauE"/>
    <property type="match status" value="1"/>
</dbReference>
<dbReference type="EMBL" id="RBXP01000016">
    <property type="protein sequence ID" value="RKT51298.1"/>
    <property type="molecule type" value="Genomic_DNA"/>
</dbReference>
<keyword evidence="4 5" id="KW-0472">Membrane</keyword>
<evidence type="ECO:0000256" key="2">
    <source>
        <dbReference type="ARBA" id="ARBA00022692"/>
    </source>
</evidence>
<evidence type="ECO:0000256" key="1">
    <source>
        <dbReference type="ARBA" id="ARBA00004141"/>
    </source>
</evidence>
<feature type="transmembrane region" description="Helical" evidence="5">
    <location>
        <begin position="90"/>
        <end position="119"/>
    </location>
</feature>
<protein>
    <recommendedName>
        <fullName evidence="5">Probable membrane transporter protein</fullName>
    </recommendedName>
</protein>
<dbReference type="GO" id="GO:0005886">
    <property type="term" value="C:plasma membrane"/>
    <property type="evidence" value="ECO:0007669"/>
    <property type="project" value="UniProtKB-SubCell"/>
</dbReference>
<evidence type="ECO:0000256" key="4">
    <source>
        <dbReference type="ARBA" id="ARBA00023136"/>
    </source>
</evidence>
<evidence type="ECO:0000313" key="7">
    <source>
        <dbReference type="Proteomes" id="UP000270626"/>
    </source>
</evidence>
<dbReference type="PANTHER" id="PTHR43483">
    <property type="entry name" value="MEMBRANE TRANSPORTER PROTEIN HI_0806-RELATED"/>
    <property type="match status" value="1"/>
</dbReference>
<comment type="similarity">
    <text evidence="5">Belongs to the 4-toluene sulfonate uptake permease (TSUP) (TC 2.A.102) family.</text>
</comment>
<dbReference type="AlphaFoldDB" id="A0A495VUH1"/>
<organism evidence="6 7">
    <name type="scientific">Azonexus fungiphilus</name>
    <dbReference type="NCBI Taxonomy" id="146940"/>
    <lineage>
        <taxon>Bacteria</taxon>
        <taxon>Pseudomonadati</taxon>
        <taxon>Pseudomonadota</taxon>
        <taxon>Betaproteobacteria</taxon>
        <taxon>Rhodocyclales</taxon>
        <taxon>Azonexaceae</taxon>
        <taxon>Azonexus</taxon>
    </lineage>
</organism>
<feature type="transmembrane region" description="Helical" evidence="5">
    <location>
        <begin position="49"/>
        <end position="69"/>
    </location>
</feature>
<keyword evidence="7" id="KW-1185">Reference proteome</keyword>
<feature type="transmembrane region" description="Helical" evidence="5">
    <location>
        <begin position="7"/>
        <end position="37"/>
    </location>
</feature>
<comment type="caution">
    <text evidence="6">The sequence shown here is derived from an EMBL/GenBank/DDBJ whole genome shotgun (WGS) entry which is preliminary data.</text>
</comment>
<name>A0A495VUH1_9RHOO</name>
<reference evidence="6 7" key="1">
    <citation type="submission" date="2018-10" db="EMBL/GenBank/DDBJ databases">
        <title>Genomic Encyclopedia of Type Strains, Phase IV (KMG-IV): sequencing the most valuable type-strain genomes for metagenomic binning, comparative biology and taxonomic classification.</title>
        <authorList>
            <person name="Goeker M."/>
        </authorList>
    </citation>
    <scope>NUCLEOTIDE SEQUENCE [LARGE SCALE GENOMIC DNA]</scope>
    <source>
        <strain evidence="6 7">DSM 23841</strain>
    </source>
</reference>
<dbReference type="OrthoDB" id="457670at2"/>
<dbReference type="Proteomes" id="UP000270626">
    <property type="component" value="Unassembled WGS sequence"/>
</dbReference>
<evidence type="ECO:0000256" key="3">
    <source>
        <dbReference type="ARBA" id="ARBA00022989"/>
    </source>
</evidence>